<feature type="domain" description="Alcohol dehydrogenase iron-type/glycerol dehydrogenase GldA" evidence="5">
    <location>
        <begin position="10"/>
        <end position="177"/>
    </location>
</feature>
<dbReference type="EC" id="1.1.1.202" evidence="7"/>
<evidence type="ECO:0000259" key="5">
    <source>
        <dbReference type="Pfam" id="PF00465"/>
    </source>
</evidence>
<protein>
    <submittedName>
        <fullName evidence="7">1,3-propanediol dehydrogenase</fullName>
        <ecNumber evidence="7">1.1.1.202</ecNumber>
    </submittedName>
</protein>
<dbReference type="FunFam" id="3.40.50.1970:FF:000003">
    <property type="entry name" value="Alcohol dehydrogenase, iron-containing"/>
    <property type="match status" value="1"/>
</dbReference>
<dbReference type="InterPro" id="IPR039697">
    <property type="entry name" value="Alcohol_dehydrogenase_Fe"/>
</dbReference>
<dbReference type="Gene3D" id="3.40.50.1970">
    <property type="match status" value="1"/>
</dbReference>
<dbReference type="GO" id="GO:0046872">
    <property type="term" value="F:metal ion binding"/>
    <property type="evidence" value="ECO:0007669"/>
    <property type="project" value="InterPro"/>
</dbReference>
<evidence type="ECO:0000259" key="6">
    <source>
        <dbReference type="Pfam" id="PF25137"/>
    </source>
</evidence>
<dbReference type="Pfam" id="PF25137">
    <property type="entry name" value="ADH_Fe_C"/>
    <property type="match status" value="1"/>
</dbReference>
<comment type="similarity">
    <text evidence="2">Belongs to the iron-containing alcohol dehydrogenase family.</text>
</comment>
<proteinExistence type="inferred from homology"/>
<evidence type="ECO:0000256" key="3">
    <source>
        <dbReference type="ARBA" id="ARBA00023002"/>
    </source>
</evidence>
<dbReference type="OrthoDB" id="9804734at2"/>
<dbReference type="InterPro" id="IPR018211">
    <property type="entry name" value="ADH_Fe_CS"/>
</dbReference>
<dbReference type="InterPro" id="IPR056798">
    <property type="entry name" value="ADH_Fe_C"/>
</dbReference>
<dbReference type="Pfam" id="PF00465">
    <property type="entry name" value="Fe-ADH"/>
    <property type="match status" value="1"/>
</dbReference>
<dbReference type="CDD" id="cd08551">
    <property type="entry name" value="Fe-ADH"/>
    <property type="match status" value="1"/>
</dbReference>
<dbReference type="PANTHER" id="PTHR11496">
    <property type="entry name" value="ALCOHOL DEHYDROGENASE"/>
    <property type="match status" value="1"/>
</dbReference>
<dbReference type="PROSITE" id="PS00913">
    <property type="entry name" value="ADH_IRON_1"/>
    <property type="match status" value="1"/>
</dbReference>
<organism evidence="7 8">
    <name type="scientific">Rosistilla carotiformis</name>
    <dbReference type="NCBI Taxonomy" id="2528017"/>
    <lineage>
        <taxon>Bacteria</taxon>
        <taxon>Pseudomonadati</taxon>
        <taxon>Planctomycetota</taxon>
        <taxon>Planctomycetia</taxon>
        <taxon>Pirellulales</taxon>
        <taxon>Pirellulaceae</taxon>
        <taxon>Rosistilla</taxon>
    </lineage>
</organism>
<dbReference type="KEGG" id="rcf:Poly24_48280"/>
<keyword evidence="8" id="KW-1185">Reference proteome</keyword>
<dbReference type="RefSeq" id="WP_145101331.1">
    <property type="nucleotide sequence ID" value="NZ_CP036348.1"/>
</dbReference>
<evidence type="ECO:0000256" key="1">
    <source>
        <dbReference type="ARBA" id="ARBA00001962"/>
    </source>
</evidence>
<accession>A0A518K044</accession>
<evidence type="ECO:0000313" key="8">
    <source>
        <dbReference type="Proteomes" id="UP000315082"/>
    </source>
</evidence>
<evidence type="ECO:0000313" key="7">
    <source>
        <dbReference type="EMBL" id="QDV71095.1"/>
    </source>
</evidence>
<dbReference type="GO" id="GO:0047516">
    <property type="term" value="F:1,3-propanediol dehydrogenase activity"/>
    <property type="evidence" value="ECO:0007669"/>
    <property type="project" value="UniProtKB-EC"/>
</dbReference>
<keyword evidence="4" id="KW-0520">NAD</keyword>
<dbReference type="PANTHER" id="PTHR11496:SF102">
    <property type="entry name" value="ALCOHOL DEHYDROGENASE 4"/>
    <property type="match status" value="1"/>
</dbReference>
<reference evidence="7 8" key="1">
    <citation type="submission" date="2019-02" db="EMBL/GenBank/DDBJ databases">
        <title>Deep-cultivation of Planctomycetes and their phenomic and genomic characterization uncovers novel biology.</title>
        <authorList>
            <person name="Wiegand S."/>
            <person name="Jogler M."/>
            <person name="Boedeker C."/>
            <person name="Pinto D."/>
            <person name="Vollmers J."/>
            <person name="Rivas-Marin E."/>
            <person name="Kohn T."/>
            <person name="Peeters S.H."/>
            <person name="Heuer A."/>
            <person name="Rast P."/>
            <person name="Oberbeckmann S."/>
            <person name="Bunk B."/>
            <person name="Jeske O."/>
            <person name="Meyerdierks A."/>
            <person name="Storesund J.E."/>
            <person name="Kallscheuer N."/>
            <person name="Luecker S."/>
            <person name="Lage O.M."/>
            <person name="Pohl T."/>
            <person name="Merkel B.J."/>
            <person name="Hornburger P."/>
            <person name="Mueller R.-W."/>
            <person name="Bruemmer F."/>
            <person name="Labrenz M."/>
            <person name="Spormann A.M."/>
            <person name="Op den Camp H."/>
            <person name="Overmann J."/>
            <person name="Amann R."/>
            <person name="Jetten M.S.M."/>
            <person name="Mascher T."/>
            <person name="Medema M.H."/>
            <person name="Devos D.P."/>
            <person name="Kaster A.-K."/>
            <person name="Ovreas L."/>
            <person name="Rohde M."/>
            <person name="Galperin M.Y."/>
            <person name="Jogler C."/>
        </authorList>
    </citation>
    <scope>NUCLEOTIDE SEQUENCE [LARGE SCALE GENOMIC DNA]</scope>
    <source>
        <strain evidence="7 8">Poly24</strain>
    </source>
</reference>
<evidence type="ECO:0000256" key="4">
    <source>
        <dbReference type="ARBA" id="ARBA00023027"/>
    </source>
</evidence>
<gene>
    <name evidence="7" type="primary">dhaT</name>
    <name evidence="7" type="ORF">Poly24_48280</name>
</gene>
<feature type="domain" description="Fe-containing alcohol dehydrogenase-like C-terminal" evidence="6">
    <location>
        <begin position="188"/>
        <end position="380"/>
    </location>
</feature>
<dbReference type="EMBL" id="CP036348">
    <property type="protein sequence ID" value="QDV71095.1"/>
    <property type="molecule type" value="Genomic_DNA"/>
</dbReference>
<comment type="cofactor">
    <cofactor evidence="1">
        <name>Fe cation</name>
        <dbReference type="ChEBI" id="CHEBI:24875"/>
    </cofactor>
</comment>
<dbReference type="SUPFAM" id="SSF56796">
    <property type="entry name" value="Dehydroquinate synthase-like"/>
    <property type="match status" value="1"/>
</dbReference>
<dbReference type="Gene3D" id="1.20.1090.10">
    <property type="entry name" value="Dehydroquinate synthase-like - alpha domain"/>
    <property type="match status" value="1"/>
</dbReference>
<dbReference type="GO" id="GO:0004022">
    <property type="term" value="F:alcohol dehydrogenase (NAD+) activity"/>
    <property type="evidence" value="ECO:0007669"/>
    <property type="project" value="TreeGrafter"/>
</dbReference>
<name>A0A518K044_9BACT</name>
<evidence type="ECO:0000256" key="2">
    <source>
        <dbReference type="ARBA" id="ARBA00007358"/>
    </source>
</evidence>
<dbReference type="AlphaFoldDB" id="A0A518K044"/>
<dbReference type="InterPro" id="IPR001670">
    <property type="entry name" value="ADH_Fe/GldA"/>
</dbReference>
<sequence>MLPFDFQLRPRIVFGAGVIEQLGPLASQLGGKVVLVVSDPGVVKAGHFGTGLQSLEAAGLVVHSFHEFTENPTTDFIDAGVEVARRVKPDLIVGLGGGSSMDCAKGINFVYSCGGQIKDYWGVGKATADLLPMIAVPTTSGTGSEAQSFALISDAKTHVKMACGDRRAACAIALLDPALTLTQPYAVTALTGIDALSHALETHVTTRRNAISSTFSREAFRLISNNLSRVLDASDDLEARGCMQFGACLAGMAIETSMLGAAHATANPLTARYGVTHGQAVGLMLPHVVRFNGQHYPELYSELLAEIDPRESQHDAPEQIAQRVTEVVRKAGLKTTLRELGIAAEVLPELAADASQQWTGSFNPVPVNADNLLTLYQAAL</sequence>
<keyword evidence="3 7" id="KW-0560">Oxidoreductase</keyword>
<dbReference type="Proteomes" id="UP000315082">
    <property type="component" value="Chromosome"/>
</dbReference>